<keyword evidence="1" id="KW-0812">Transmembrane</keyword>
<dbReference type="Proteomes" id="UP000228996">
    <property type="component" value="Unassembled WGS sequence"/>
</dbReference>
<dbReference type="AlphaFoldDB" id="A0A2M6XD28"/>
<keyword evidence="1" id="KW-1133">Transmembrane helix</keyword>
<evidence type="ECO:0000256" key="1">
    <source>
        <dbReference type="SAM" id="Phobius"/>
    </source>
</evidence>
<evidence type="ECO:0000313" key="2">
    <source>
        <dbReference type="EMBL" id="PIU03588.1"/>
    </source>
</evidence>
<organism evidence="2 3">
    <name type="scientific">Candidatus Shapirobacteria bacterium CG08_land_8_20_14_0_20_39_18</name>
    <dbReference type="NCBI Taxonomy" id="1974883"/>
    <lineage>
        <taxon>Bacteria</taxon>
        <taxon>Candidatus Shapironibacteriota</taxon>
    </lineage>
</organism>
<comment type="caution">
    <text evidence="2">The sequence shown here is derived from an EMBL/GenBank/DDBJ whole genome shotgun (WGS) entry which is preliminary data.</text>
</comment>
<sequence>MTNRGINLLVRKQLDTNQNAVLEKYKKGLVSAAVFYICLVGIVFTAYLILVFQENKVKGDIAKAETTIKSFKKTETVQTALKNRVNTINVLLKGQNDSSSSLGKIQKLFPEGTVINKISFVSDGMNFEISVPTFEQLSVVFQSVKENKADFEQLIVGPVTREPSGSYTITFDGKLAAK</sequence>
<gene>
    <name evidence="2" type="ORF">COT44_02205</name>
</gene>
<dbReference type="EMBL" id="PEYO01000013">
    <property type="protein sequence ID" value="PIU03588.1"/>
    <property type="molecule type" value="Genomic_DNA"/>
</dbReference>
<name>A0A2M6XD28_9BACT</name>
<keyword evidence="1" id="KW-0472">Membrane</keyword>
<feature type="transmembrane region" description="Helical" evidence="1">
    <location>
        <begin position="29"/>
        <end position="52"/>
    </location>
</feature>
<proteinExistence type="predicted"/>
<accession>A0A2M6XD28</accession>
<evidence type="ECO:0000313" key="3">
    <source>
        <dbReference type="Proteomes" id="UP000228996"/>
    </source>
</evidence>
<protein>
    <submittedName>
        <fullName evidence="2">Uncharacterized protein</fullName>
    </submittedName>
</protein>
<reference evidence="3" key="1">
    <citation type="submission" date="2017-09" db="EMBL/GenBank/DDBJ databases">
        <title>Depth-based differentiation of microbial function through sediment-hosted aquifers and enrichment of novel symbionts in the deep terrestrial subsurface.</title>
        <authorList>
            <person name="Probst A.J."/>
            <person name="Ladd B."/>
            <person name="Jarett J.K."/>
            <person name="Geller-Mcgrath D.E."/>
            <person name="Sieber C.M.K."/>
            <person name="Emerson J.B."/>
            <person name="Anantharaman K."/>
            <person name="Thomas B.C."/>
            <person name="Malmstrom R."/>
            <person name="Stieglmeier M."/>
            <person name="Klingl A."/>
            <person name="Woyke T."/>
            <person name="Ryan C.M."/>
            <person name="Banfield J.F."/>
        </authorList>
    </citation>
    <scope>NUCLEOTIDE SEQUENCE [LARGE SCALE GENOMIC DNA]</scope>
</reference>